<dbReference type="GO" id="GO:0070180">
    <property type="term" value="F:large ribosomal subunit rRNA binding"/>
    <property type="evidence" value="ECO:0007669"/>
    <property type="project" value="UniProtKB-UniRule"/>
</dbReference>
<keyword evidence="2 3" id="KW-0687">Ribonucleoprotein</keyword>
<dbReference type="Gene3D" id="3.10.20.10">
    <property type="match status" value="1"/>
</dbReference>
<evidence type="ECO:0000259" key="4">
    <source>
        <dbReference type="Pfam" id="PF01775"/>
    </source>
</evidence>
<dbReference type="HAMAP" id="MF_00273">
    <property type="entry name" value="Ribosomal_eL20"/>
    <property type="match status" value="1"/>
</dbReference>
<evidence type="ECO:0000313" key="6">
    <source>
        <dbReference type="Proteomes" id="UP000034723"/>
    </source>
</evidence>
<proteinExistence type="inferred from homology"/>
<dbReference type="OrthoDB" id="191241at2157"/>
<dbReference type="GeneID" id="24802732"/>
<keyword evidence="3" id="KW-0694">RNA-binding</keyword>
<evidence type="ECO:0000256" key="2">
    <source>
        <dbReference type="ARBA" id="ARBA00023274"/>
    </source>
</evidence>
<dbReference type="KEGG" id="gah:GAH_00144"/>
<feature type="domain" description="Large ribosomal subunit protein eL20" evidence="4">
    <location>
        <begin position="3"/>
        <end position="55"/>
    </location>
</feature>
<dbReference type="NCBIfam" id="NF001981">
    <property type="entry name" value="PRK00773.1-1"/>
    <property type="match status" value="1"/>
</dbReference>
<dbReference type="PATRIC" id="fig|113653.22.peg.142"/>
<dbReference type="EMBL" id="CP011267">
    <property type="protein sequence ID" value="AKG92497.1"/>
    <property type="molecule type" value="Genomic_DNA"/>
</dbReference>
<protein>
    <recommendedName>
        <fullName evidence="3">Large ribosomal subunit protein eL20</fullName>
    </recommendedName>
</protein>
<gene>
    <name evidence="3" type="primary">rpl18a</name>
    <name evidence="3" type="synonym">rpl20e</name>
    <name evidence="3" type="synonym">rplX</name>
    <name evidence="5" type="ORF">GAH_00144</name>
</gene>
<dbReference type="GO" id="GO:1990904">
    <property type="term" value="C:ribonucleoprotein complex"/>
    <property type="evidence" value="ECO:0007669"/>
    <property type="project" value="UniProtKB-KW"/>
</dbReference>
<keyword evidence="1 3" id="KW-0689">Ribosomal protein</keyword>
<dbReference type="InterPro" id="IPR023573">
    <property type="entry name" value="Ribosomal_eL20_dom"/>
</dbReference>
<dbReference type="GO" id="GO:0006412">
    <property type="term" value="P:translation"/>
    <property type="evidence" value="ECO:0007669"/>
    <property type="project" value="UniProtKB-UniRule"/>
</dbReference>
<comment type="similarity">
    <text evidence="3">Belongs to the eukaryotic ribosomal protein eL20 family.</text>
</comment>
<dbReference type="GO" id="GO:0005840">
    <property type="term" value="C:ribosome"/>
    <property type="evidence" value="ECO:0007669"/>
    <property type="project" value="UniProtKB-KW"/>
</dbReference>
<organism evidence="5 6">
    <name type="scientific">Geoglobus ahangari</name>
    <dbReference type="NCBI Taxonomy" id="113653"/>
    <lineage>
        <taxon>Archaea</taxon>
        <taxon>Methanobacteriati</taxon>
        <taxon>Methanobacteriota</taxon>
        <taxon>Archaeoglobi</taxon>
        <taxon>Archaeoglobales</taxon>
        <taxon>Archaeoglobaceae</taxon>
        <taxon>Geoglobus</taxon>
    </lineage>
</organism>
<dbReference type="InParanoid" id="A0A0F7IGV3"/>
<dbReference type="AlphaFoldDB" id="A0A0F7IGV3"/>
<dbReference type="InterPro" id="IPR028877">
    <property type="entry name" value="Ribosomal_eL20"/>
</dbReference>
<evidence type="ECO:0000256" key="1">
    <source>
        <dbReference type="ARBA" id="ARBA00022980"/>
    </source>
</evidence>
<dbReference type="Proteomes" id="UP000034723">
    <property type="component" value="Chromosome"/>
</dbReference>
<name>A0A0F7IGV3_9EURY</name>
<sequence>MRFEVSGKFRNGMVWMPFRKVVEAHNEKFAVEKVYSLIGSNHKVKRNLIKIESVRVSE</sequence>
<dbReference type="RefSeq" id="WP_048096606.1">
    <property type="nucleotide sequence ID" value="NZ_CP011267.1"/>
</dbReference>
<comment type="subunit">
    <text evidence="3">Part of the 50S ribosomal subunit. Binds 23S rRNA.</text>
</comment>
<dbReference type="SUPFAM" id="SSF160374">
    <property type="entry name" value="RplX-like"/>
    <property type="match status" value="1"/>
</dbReference>
<dbReference type="Pfam" id="PF01775">
    <property type="entry name" value="Ribosomal_L18A"/>
    <property type="match status" value="1"/>
</dbReference>
<accession>A0A0F7IGV3</accession>
<dbReference type="HOGENOM" id="CLU_177460_1_1_2"/>
<evidence type="ECO:0000256" key="3">
    <source>
        <dbReference type="HAMAP-Rule" id="MF_00273"/>
    </source>
</evidence>
<reference evidence="5 6" key="1">
    <citation type="submission" date="2015-04" db="EMBL/GenBank/DDBJ databases">
        <title>The complete genome sequence of the hyperthermophilic, obligate iron-reducing archaeon Geoglobus ahangari strain 234T.</title>
        <authorList>
            <person name="Manzella M.P."/>
            <person name="Holmes D.E."/>
            <person name="Rocheleau J.M."/>
            <person name="Chung A."/>
            <person name="Reguera G."/>
            <person name="Kashefi K."/>
        </authorList>
    </citation>
    <scope>NUCLEOTIDE SEQUENCE [LARGE SCALE GENOMIC DNA]</scope>
    <source>
        <strain evidence="5 6">234</strain>
    </source>
</reference>
<evidence type="ECO:0000313" key="5">
    <source>
        <dbReference type="EMBL" id="AKG92497.1"/>
    </source>
</evidence>
<keyword evidence="6" id="KW-1185">Reference proteome</keyword>
<dbReference type="STRING" id="113653.GAH_00144"/>
<dbReference type="GO" id="GO:0003735">
    <property type="term" value="F:structural constituent of ribosome"/>
    <property type="evidence" value="ECO:0007669"/>
    <property type="project" value="InterPro"/>
</dbReference>
<keyword evidence="3" id="KW-0699">rRNA-binding</keyword>